<evidence type="ECO:0000313" key="7">
    <source>
        <dbReference type="EMBL" id="CAB4307878.1"/>
    </source>
</evidence>
<dbReference type="InterPro" id="IPR015300">
    <property type="entry name" value="DNA-bd_pseudobarrel_sf"/>
</dbReference>
<dbReference type="EMBL" id="CAEKKB010000004">
    <property type="protein sequence ID" value="CAB4307878.1"/>
    <property type="molecule type" value="Genomic_DNA"/>
</dbReference>
<dbReference type="SMART" id="SM01019">
    <property type="entry name" value="B3"/>
    <property type="match status" value="2"/>
</dbReference>
<reference evidence="8" key="1">
    <citation type="journal article" date="2020" name="Genome Biol.">
        <title>Gamete binning: chromosome-level and haplotype-resolved genome assembly enabled by high-throughput single-cell sequencing of gamete genomes.</title>
        <authorList>
            <person name="Campoy J.A."/>
            <person name="Sun H."/>
            <person name="Goel M."/>
            <person name="Jiao W.-B."/>
            <person name="Folz-Donahue K."/>
            <person name="Wang N."/>
            <person name="Rubio M."/>
            <person name="Liu C."/>
            <person name="Kukat C."/>
            <person name="Ruiz D."/>
            <person name="Huettel B."/>
            <person name="Schneeberger K."/>
        </authorList>
    </citation>
    <scope>NUCLEOTIDE SEQUENCE [LARGE SCALE GENOMIC DNA]</scope>
    <source>
        <strain evidence="8">cv. Rojo Pasion</strain>
    </source>
</reference>
<keyword evidence="3" id="KW-0238">DNA-binding</keyword>
<dbReference type="Proteomes" id="UP000507245">
    <property type="component" value="Unassembled WGS sequence"/>
</dbReference>
<evidence type="ECO:0000256" key="5">
    <source>
        <dbReference type="ARBA" id="ARBA00023242"/>
    </source>
</evidence>
<feature type="domain" description="TF-B3" evidence="6">
    <location>
        <begin position="48"/>
        <end position="106"/>
    </location>
</feature>
<evidence type="ECO:0000256" key="4">
    <source>
        <dbReference type="ARBA" id="ARBA00023163"/>
    </source>
</evidence>
<evidence type="ECO:0000256" key="2">
    <source>
        <dbReference type="ARBA" id="ARBA00023015"/>
    </source>
</evidence>
<gene>
    <name evidence="7" type="ORF">ORAREDHAP_LOCUS26872</name>
</gene>
<dbReference type="PANTHER" id="PTHR31920:SF135">
    <property type="entry name" value="B3 DOMAIN-CONTAINING PROTEIN OS03G0621600-RELATED"/>
    <property type="match status" value="1"/>
</dbReference>
<dbReference type="GO" id="GO:0005634">
    <property type="term" value="C:nucleus"/>
    <property type="evidence" value="ECO:0007669"/>
    <property type="project" value="UniProtKB-SubCell"/>
</dbReference>
<evidence type="ECO:0000256" key="1">
    <source>
        <dbReference type="ARBA" id="ARBA00004123"/>
    </source>
</evidence>
<dbReference type="PROSITE" id="PS50863">
    <property type="entry name" value="B3"/>
    <property type="match status" value="1"/>
</dbReference>
<dbReference type="InterPro" id="IPR050655">
    <property type="entry name" value="Plant_B3_domain"/>
</dbReference>
<dbReference type="InterPro" id="IPR003340">
    <property type="entry name" value="B3_DNA-bd"/>
</dbReference>
<dbReference type="Pfam" id="PF02362">
    <property type="entry name" value="B3"/>
    <property type="match status" value="1"/>
</dbReference>
<dbReference type="Gene3D" id="2.40.330.10">
    <property type="entry name" value="DNA-binding pseudobarrel domain"/>
    <property type="match status" value="2"/>
</dbReference>
<organism evidence="7 8">
    <name type="scientific">Prunus armeniaca</name>
    <name type="common">Apricot</name>
    <name type="synonym">Armeniaca vulgaris</name>
    <dbReference type="NCBI Taxonomy" id="36596"/>
    <lineage>
        <taxon>Eukaryota</taxon>
        <taxon>Viridiplantae</taxon>
        <taxon>Streptophyta</taxon>
        <taxon>Embryophyta</taxon>
        <taxon>Tracheophyta</taxon>
        <taxon>Spermatophyta</taxon>
        <taxon>Magnoliopsida</taxon>
        <taxon>eudicotyledons</taxon>
        <taxon>Gunneridae</taxon>
        <taxon>Pentapetalae</taxon>
        <taxon>rosids</taxon>
        <taxon>fabids</taxon>
        <taxon>Rosales</taxon>
        <taxon>Rosaceae</taxon>
        <taxon>Amygdaloideae</taxon>
        <taxon>Amygdaleae</taxon>
        <taxon>Prunus</taxon>
    </lineage>
</organism>
<keyword evidence="5" id="KW-0539">Nucleus</keyword>
<sequence length="220" mass="25061">MARKPTKPSPKLPSFFKVLLGDDFSQQLCLPPAVMMHYNGPSHCKCALRGPIGKWWTVGLEEMEDKFYFYEGWRRFVTDHSLKVGYFLVLDHQGGSKFDVTIYHPMGCGMRKRHYIATRQSSTMLSKHKCLSNSFCKNILKELAVAEGLIGKEMVMLKDPNGRSWNVKLWLDTNEHHGGRLLMTQGLVACWQANNISLGDTVDTFFGRVNLDRGRMVDDG</sequence>
<dbReference type="GO" id="GO:0003677">
    <property type="term" value="F:DNA binding"/>
    <property type="evidence" value="ECO:0007669"/>
    <property type="project" value="UniProtKB-KW"/>
</dbReference>
<dbReference type="SUPFAM" id="SSF101936">
    <property type="entry name" value="DNA-binding pseudobarrel domain"/>
    <property type="match status" value="2"/>
</dbReference>
<dbReference type="CDD" id="cd10017">
    <property type="entry name" value="B3_DNA"/>
    <property type="match status" value="1"/>
</dbReference>
<comment type="subcellular location">
    <subcellularLocation>
        <location evidence="1">Nucleus</location>
    </subcellularLocation>
</comment>
<evidence type="ECO:0000313" key="8">
    <source>
        <dbReference type="Proteomes" id="UP000507245"/>
    </source>
</evidence>
<protein>
    <recommendedName>
        <fullName evidence="6">TF-B3 domain-containing protein</fullName>
    </recommendedName>
</protein>
<keyword evidence="8" id="KW-1185">Reference proteome</keyword>
<accession>A0A6J5XAJ8</accession>
<keyword evidence="2" id="KW-0805">Transcription regulation</keyword>
<name>A0A6J5XAJ8_PRUAR</name>
<evidence type="ECO:0000259" key="6">
    <source>
        <dbReference type="PROSITE" id="PS50863"/>
    </source>
</evidence>
<evidence type="ECO:0000256" key="3">
    <source>
        <dbReference type="ARBA" id="ARBA00023125"/>
    </source>
</evidence>
<proteinExistence type="predicted"/>
<dbReference type="OrthoDB" id="590488at2759"/>
<dbReference type="PANTHER" id="PTHR31920">
    <property type="entry name" value="B3 DOMAIN-CONTAINING"/>
    <property type="match status" value="1"/>
</dbReference>
<keyword evidence="4" id="KW-0804">Transcription</keyword>
<dbReference type="AlphaFoldDB" id="A0A6J5XAJ8"/>